<feature type="non-terminal residue" evidence="3">
    <location>
        <position position="123"/>
    </location>
</feature>
<dbReference type="InterPro" id="IPR036628">
    <property type="entry name" value="Clp_N_dom_sf"/>
</dbReference>
<dbReference type="PANTHER" id="PTHR47016:SF5">
    <property type="entry name" value="CLP DOMAIN SUPERFAMILY PROTEIN"/>
    <property type="match status" value="1"/>
</dbReference>
<accession>A0A6M0RK96</accession>
<keyword evidence="4" id="KW-1185">Reference proteome</keyword>
<comment type="caution">
    <text evidence="3">The sequence shown here is derived from an EMBL/GenBank/DDBJ whole genome shotgun (WGS) entry which is preliminary data.</text>
</comment>
<dbReference type="Pfam" id="PF02861">
    <property type="entry name" value="Clp_N"/>
    <property type="match status" value="1"/>
</dbReference>
<keyword evidence="3" id="KW-0067">ATP-binding</keyword>
<dbReference type="InterPro" id="IPR004176">
    <property type="entry name" value="Clp_R_N"/>
</dbReference>
<dbReference type="SUPFAM" id="SSF81923">
    <property type="entry name" value="Double Clp-N motif"/>
    <property type="match status" value="1"/>
</dbReference>
<dbReference type="GO" id="GO:0006508">
    <property type="term" value="P:proteolysis"/>
    <property type="evidence" value="ECO:0007669"/>
    <property type="project" value="UniProtKB-KW"/>
</dbReference>
<evidence type="ECO:0000259" key="2">
    <source>
        <dbReference type="PROSITE" id="PS51903"/>
    </source>
</evidence>
<dbReference type="Gene3D" id="1.10.1780.10">
    <property type="entry name" value="Clp, N-terminal domain"/>
    <property type="match status" value="1"/>
</dbReference>
<dbReference type="PANTHER" id="PTHR47016">
    <property type="entry name" value="ATP-DEPENDENT CLP PROTEASE ATP-BINDING SUBUNIT CLPT1, CHLOROPLASTIC"/>
    <property type="match status" value="1"/>
</dbReference>
<reference evidence="3 4" key="1">
    <citation type="journal article" date="2020" name="Microb. Ecol.">
        <title>Ecogenomics of the Marine Benthic Filamentous Cyanobacterium Adonisia.</title>
        <authorList>
            <person name="Walter J.M."/>
            <person name="Coutinho F.H."/>
            <person name="Leomil L."/>
            <person name="Hargreaves P.I."/>
            <person name="Campeao M.E."/>
            <person name="Vieira V.V."/>
            <person name="Silva B.S."/>
            <person name="Fistarol G.O."/>
            <person name="Salomon P.S."/>
            <person name="Sawabe T."/>
            <person name="Mino S."/>
            <person name="Hosokawa M."/>
            <person name="Miyashita H."/>
            <person name="Maruyama F."/>
            <person name="van Verk M.C."/>
            <person name="Dutilh B.E."/>
            <person name="Thompson C.C."/>
            <person name="Thompson F.L."/>
        </authorList>
    </citation>
    <scope>NUCLEOTIDE SEQUENCE [LARGE SCALE GENOMIC DNA]</scope>
    <source>
        <strain evidence="3 4">CCMR0081</strain>
    </source>
</reference>
<organism evidence="3 4">
    <name type="scientific">Adonisia turfae CCMR0081</name>
    <dbReference type="NCBI Taxonomy" id="2292702"/>
    <lineage>
        <taxon>Bacteria</taxon>
        <taxon>Bacillati</taxon>
        <taxon>Cyanobacteriota</taxon>
        <taxon>Adonisia</taxon>
        <taxon>Adonisia turfae</taxon>
    </lineage>
</organism>
<dbReference type="EMBL" id="QXHD01000004">
    <property type="protein sequence ID" value="NEZ56616.1"/>
    <property type="molecule type" value="Genomic_DNA"/>
</dbReference>
<dbReference type="Proteomes" id="UP000481033">
    <property type="component" value="Unassembled WGS sequence"/>
</dbReference>
<sequence>MFELFNDKAISAIMIAQQQASRLRQHYVGTELILVGVIAQGDSLVSPIVQEAGITLQVLQEAVEATLKSDSKQPSAEIPFTPSAKQLLEQSLKEAQQLDQSYVSPEHLLLAVTSSDKSSAAKI</sequence>
<evidence type="ECO:0000313" key="3">
    <source>
        <dbReference type="EMBL" id="NEZ56616.1"/>
    </source>
</evidence>
<proteinExistence type="predicted"/>
<keyword evidence="3" id="KW-0378">Hydrolase</keyword>
<keyword evidence="3" id="KW-0547">Nucleotide-binding</keyword>
<dbReference type="InterPro" id="IPR044217">
    <property type="entry name" value="CLPT1/2"/>
</dbReference>
<dbReference type="PROSITE" id="PS51903">
    <property type="entry name" value="CLP_R"/>
    <property type="match status" value="1"/>
</dbReference>
<evidence type="ECO:0000256" key="1">
    <source>
        <dbReference type="PROSITE-ProRule" id="PRU01251"/>
    </source>
</evidence>
<protein>
    <submittedName>
        <fullName evidence="3">ATP-dependent Clp protease ATP-binding subunit ClpC</fullName>
    </submittedName>
</protein>
<feature type="domain" description="Clp R" evidence="2">
    <location>
        <begin position="2"/>
        <end position="123"/>
    </location>
</feature>
<gene>
    <name evidence="3" type="ORF">DXZ20_13200</name>
</gene>
<name>A0A6M0RK96_9CYAN</name>
<dbReference type="GO" id="GO:0008233">
    <property type="term" value="F:peptidase activity"/>
    <property type="evidence" value="ECO:0007669"/>
    <property type="project" value="UniProtKB-KW"/>
</dbReference>
<keyword evidence="1" id="KW-0677">Repeat</keyword>
<dbReference type="AlphaFoldDB" id="A0A6M0RK96"/>
<dbReference type="GO" id="GO:0005524">
    <property type="term" value="F:ATP binding"/>
    <property type="evidence" value="ECO:0007669"/>
    <property type="project" value="UniProtKB-KW"/>
</dbReference>
<dbReference type="RefSeq" id="WP_284681673.1">
    <property type="nucleotide sequence ID" value="NZ_QXHD01000004.1"/>
</dbReference>
<evidence type="ECO:0000313" key="4">
    <source>
        <dbReference type="Proteomes" id="UP000481033"/>
    </source>
</evidence>
<keyword evidence="3" id="KW-0645">Protease</keyword>